<dbReference type="RefSeq" id="WP_003461229.1">
    <property type="nucleotide sequence ID" value="NZ_ABDW01000001.1"/>
</dbReference>
<dbReference type="Pfam" id="PF13477">
    <property type="entry name" value="Glyco_trans_4_2"/>
    <property type="match status" value="1"/>
</dbReference>
<feature type="domain" description="Glycosyl transferase family 1" evidence="1">
    <location>
        <begin position="185"/>
        <end position="339"/>
    </location>
</feature>
<evidence type="ECO:0000259" key="2">
    <source>
        <dbReference type="Pfam" id="PF13477"/>
    </source>
</evidence>
<evidence type="ECO:0000313" key="4">
    <source>
        <dbReference type="Proteomes" id="UP000005337"/>
    </source>
</evidence>
<comment type="caution">
    <text evidence="3">The sequence shown here is derived from an EMBL/GenBank/DDBJ whole genome shotgun (WGS) entry which is preliminary data.</text>
</comment>
<dbReference type="AlphaFoldDB" id="B1BNI9"/>
<feature type="domain" description="Glycosyltransferase subfamily 4-like N-terminal" evidence="2">
    <location>
        <begin position="3"/>
        <end position="141"/>
    </location>
</feature>
<dbReference type="EMBL" id="ABDW01000001">
    <property type="protein sequence ID" value="EDT16739.1"/>
    <property type="molecule type" value="Genomic_DNA"/>
</dbReference>
<name>B1BNI9_CLOPF</name>
<dbReference type="GO" id="GO:0016757">
    <property type="term" value="F:glycosyltransferase activity"/>
    <property type="evidence" value="ECO:0007669"/>
    <property type="project" value="InterPro"/>
</dbReference>
<dbReference type="Gene3D" id="3.40.50.2000">
    <property type="entry name" value="Glycogen Phosphorylase B"/>
    <property type="match status" value="2"/>
</dbReference>
<organism evidence="3 4">
    <name type="scientific">Clostridium perfringens E str. JGS1987</name>
    <dbReference type="NCBI Taxonomy" id="451755"/>
    <lineage>
        <taxon>Bacteria</taxon>
        <taxon>Bacillati</taxon>
        <taxon>Bacillota</taxon>
        <taxon>Clostridia</taxon>
        <taxon>Eubacteriales</taxon>
        <taxon>Clostridiaceae</taxon>
        <taxon>Clostridium</taxon>
    </lineage>
</organism>
<sequence length="385" mass="44590">MKKILYVTTVSRTINAFLIPHIEMLIENKYEVNCACYIDREIDKRLIKKSVKIYNIPFSRNPLSLDNLKAFNELIKIQEENQYDMIHVHTPIASIYGRLLKLKFKNLKTIYTAHGYHFFKNGPKMGWILYYPIEKLMAKLTDVTININKEDFEITKKKLKPKKAYLINGVGLNINEYSLLSEGERNKKRRVLGLKDDDFVVIMIAELNGNKNQMQLVRAIELLKNKYQNIKCLIVGEGKKLQFLKKEVKKRSLEKNIVFLGFRKDVNELINASDIGVLFSYREGLPRNLMEIMANGKRIVATNIRGNRDIVCNKFIGALVEVNDYEATAKAIEKFYLTSANKNKILKEVESYSILNILTELSSIYDSLQEGGNYNEKMSSYITNE</sequence>
<dbReference type="Pfam" id="PF00534">
    <property type="entry name" value="Glycos_transf_1"/>
    <property type="match status" value="1"/>
</dbReference>
<reference evidence="3 4" key="1">
    <citation type="submission" date="2007-07" db="EMBL/GenBank/DDBJ databases">
        <title>Annotation of Clostridium perfringens E str. JGS1987.</title>
        <authorList>
            <person name="Paulsen I."/>
            <person name="Sebastian Y."/>
        </authorList>
    </citation>
    <scope>NUCLEOTIDE SEQUENCE [LARGE SCALE GENOMIC DNA]</scope>
    <source>
        <strain evidence="4">E str. JGS1987</strain>
    </source>
</reference>
<evidence type="ECO:0000313" key="3">
    <source>
        <dbReference type="EMBL" id="EDT16739.1"/>
    </source>
</evidence>
<dbReference type="InterPro" id="IPR001296">
    <property type="entry name" value="Glyco_trans_1"/>
</dbReference>
<dbReference type="PANTHER" id="PTHR12526">
    <property type="entry name" value="GLYCOSYLTRANSFERASE"/>
    <property type="match status" value="1"/>
</dbReference>
<dbReference type="InterPro" id="IPR028098">
    <property type="entry name" value="Glyco_trans_4-like_N"/>
</dbReference>
<dbReference type="SUPFAM" id="SSF53756">
    <property type="entry name" value="UDP-Glycosyltransferase/glycogen phosphorylase"/>
    <property type="match status" value="1"/>
</dbReference>
<dbReference type="CDD" id="cd03808">
    <property type="entry name" value="GT4_CapM-like"/>
    <property type="match status" value="1"/>
</dbReference>
<dbReference type="Proteomes" id="UP000005337">
    <property type="component" value="Unassembled WGS sequence"/>
</dbReference>
<evidence type="ECO:0000259" key="1">
    <source>
        <dbReference type="Pfam" id="PF00534"/>
    </source>
</evidence>
<accession>B1BNI9</accession>
<gene>
    <name evidence="3" type="ORF">AC3_0590</name>
</gene>
<dbReference type="PANTHER" id="PTHR12526:SF630">
    <property type="entry name" value="GLYCOSYLTRANSFERASE"/>
    <property type="match status" value="1"/>
</dbReference>
<protein>
    <submittedName>
        <fullName evidence="3">Capsular polysaccharide biosynthesis protein</fullName>
    </submittedName>
</protein>
<proteinExistence type="predicted"/>